<keyword evidence="5" id="KW-0539">Nucleus</keyword>
<evidence type="ECO:0000313" key="7">
    <source>
        <dbReference type="EMBL" id="ONK72773.1"/>
    </source>
</evidence>
<organism evidence="7 8">
    <name type="scientific">Asparagus officinalis</name>
    <name type="common">Garden asparagus</name>
    <dbReference type="NCBI Taxonomy" id="4686"/>
    <lineage>
        <taxon>Eukaryota</taxon>
        <taxon>Viridiplantae</taxon>
        <taxon>Streptophyta</taxon>
        <taxon>Embryophyta</taxon>
        <taxon>Tracheophyta</taxon>
        <taxon>Spermatophyta</taxon>
        <taxon>Magnoliopsida</taxon>
        <taxon>Liliopsida</taxon>
        <taxon>Asparagales</taxon>
        <taxon>Asparagaceae</taxon>
        <taxon>Asparagoideae</taxon>
        <taxon>Asparagus</taxon>
    </lineage>
</organism>
<proteinExistence type="predicted"/>
<dbReference type="EMBL" id="CM007384">
    <property type="protein sequence ID" value="ONK72773.1"/>
    <property type="molecule type" value="Genomic_DNA"/>
</dbReference>
<dbReference type="PANTHER" id="PTHR31920">
    <property type="entry name" value="B3 DOMAIN-CONTAINING"/>
    <property type="match status" value="1"/>
</dbReference>
<feature type="region of interest" description="Disordered" evidence="6">
    <location>
        <begin position="114"/>
        <end position="176"/>
    </location>
</feature>
<protein>
    <recommendedName>
        <fullName evidence="9">TF-B3 domain-containing protein</fullName>
    </recommendedName>
</protein>
<accession>A0A5P1F4V6</accession>
<reference evidence="8" key="1">
    <citation type="journal article" date="2017" name="Nat. Commun.">
        <title>The asparagus genome sheds light on the origin and evolution of a young Y chromosome.</title>
        <authorList>
            <person name="Harkess A."/>
            <person name="Zhou J."/>
            <person name="Xu C."/>
            <person name="Bowers J.E."/>
            <person name="Van der Hulst R."/>
            <person name="Ayyampalayam S."/>
            <person name="Mercati F."/>
            <person name="Riccardi P."/>
            <person name="McKain M.R."/>
            <person name="Kakrana A."/>
            <person name="Tang H."/>
            <person name="Ray J."/>
            <person name="Groenendijk J."/>
            <person name="Arikit S."/>
            <person name="Mathioni S.M."/>
            <person name="Nakano M."/>
            <person name="Shan H."/>
            <person name="Telgmann-Rauber A."/>
            <person name="Kanno A."/>
            <person name="Yue Z."/>
            <person name="Chen H."/>
            <person name="Li W."/>
            <person name="Chen Y."/>
            <person name="Xu X."/>
            <person name="Zhang Y."/>
            <person name="Luo S."/>
            <person name="Chen H."/>
            <person name="Gao J."/>
            <person name="Mao Z."/>
            <person name="Pires J.C."/>
            <person name="Luo M."/>
            <person name="Kudrna D."/>
            <person name="Wing R.A."/>
            <person name="Meyers B.C."/>
            <person name="Yi K."/>
            <person name="Kong H."/>
            <person name="Lavrijsen P."/>
            <person name="Sunseri F."/>
            <person name="Falavigna A."/>
            <person name="Ye Y."/>
            <person name="Leebens-Mack J.H."/>
            <person name="Chen G."/>
        </authorList>
    </citation>
    <scope>NUCLEOTIDE SEQUENCE [LARGE SCALE GENOMIC DNA]</scope>
    <source>
        <strain evidence="8">cv. DH0086</strain>
    </source>
</reference>
<dbReference type="Gramene" id="ONK72773">
    <property type="protein sequence ID" value="ONK72773"/>
    <property type="gene ID" value="A4U43_C04F23060"/>
</dbReference>
<dbReference type="Proteomes" id="UP000243459">
    <property type="component" value="Chromosome 4"/>
</dbReference>
<evidence type="ECO:0000256" key="6">
    <source>
        <dbReference type="SAM" id="MobiDB-lite"/>
    </source>
</evidence>
<dbReference type="Gene3D" id="2.40.330.10">
    <property type="entry name" value="DNA-binding pseudobarrel domain"/>
    <property type="match status" value="1"/>
</dbReference>
<feature type="compositionally biased region" description="Basic and acidic residues" evidence="6">
    <location>
        <begin position="167"/>
        <end position="176"/>
    </location>
</feature>
<dbReference type="AlphaFoldDB" id="A0A5P1F4V6"/>
<evidence type="ECO:0000256" key="5">
    <source>
        <dbReference type="ARBA" id="ARBA00023242"/>
    </source>
</evidence>
<gene>
    <name evidence="7" type="ORF">A4U43_C04F23060</name>
</gene>
<sequence>MLSNVSRSVHIHYRTQDSSFAHTINSFPPTFARILQGLINKKSYLEDSAGNCSIVKLSATKDGSLIFEQGWHDFILGHSRSLGEIVVFKHTGIHQFTAQIYGTSASGRFQFIGEGNSNTRKRQESKNEALPNMSPLSKAKTNCEAPQRNHHASDQDAGRKSPIVLSENDKVIKKKG</sequence>
<evidence type="ECO:0000256" key="4">
    <source>
        <dbReference type="ARBA" id="ARBA00023163"/>
    </source>
</evidence>
<evidence type="ECO:0000256" key="2">
    <source>
        <dbReference type="ARBA" id="ARBA00023015"/>
    </source>
</evidence>
<comment type="subcellular location">
    <subcellularLocation>
        <location evidence="1">Nucleus</location>
    </subcellularLocation>
</comment>
<keyword evidence="4" id="KW-0804">Transcription</keyword>
<dbReference type="InterPro" id="IPR015300">
    <property type="entry name" value="DNA-bd_pseudobarrel_sf"/>
</dbReference>
<dbReference type="PANTHER" id="PTHR31920:SF132">
    <property type="entry name" value="TF-B3 DOMAIN-CONTAINING PROTEIN"/>
    <property type="match status" value="1"/>
</dbReference>
<keyword evidence="2" id="KW-0805">Transcription regulation</keyword>
<evidence type="ECO:0008006" key="9">
    <source>
        <dbReference type="Google" id="ProtNLM"/>
    </source>
</evidence>
<evidence type="ECO:0000256" key="1">
    <source>
        <dbReference type="ARBA" id="ARBA00004123"/>
    </source>
</evidence>
<dbReference type="InterPro" id="IPR050655">
    <property type="entry name" value="Plant_B3_domain"/>
</dbReference>
<dbReference type="GO" id="GO:0005634">
    <property type="term" value="C:nucleus"/>
    <property type="evidence" value="ECO:0007669"/>
    <property type="project" value="UniProtKB-SubCell"/>
</dbReference>
<keyword evidence="3" id="KW-0238">DNA-binding</keyword>
<dbReference type="GO" id="GO:0003677">
    <property type="term" value="F:DNA binding"/>
    <property type="evidence" value="ECO:0007669"/>
    <property type="project" value="UniProtKB-KW"/>
</dbReference>
<dbReference type="SUPFAM" id="SSF101936">
    <property type="entry name" value="DNA-binding pseudobarrel domain"/>
    <property type="match status" value="1"/>
</dbReference>
<keyword evidence="8" id="KW-1185">Reference proteome</keyword>
<evidence type="ECO:0000313" key="8">
    <source>
        <dbReference type="Proteomes" id="UP000243459"/>
    </source>
</evidence>
<evidence type="ECO:0000256" key="3">
    <source>
        <dbReference type="ARBA" id="ARBA00023125"/>
    </source>
</evidence>
<name>A0A5P1F4V6_ASPOF</name>